<protein>
    <submittedName>
        <fullName evidence="3">Por secretion system C-terminal sorting domain-containing protein</fullName>
    </submittedName>
</protein>
<reference evidence="4" key="1">
    <citation type="submission" date="2016-11" db="EMBL/GenBank/DDBJ databases">
        <authorList>
            <person name="Varghese N."/>
            <person name="Submissions S."/>
        </authorList>
    </citation>
    <scope>NUCLEOTIDE SEQUENCE [LARGE SCALE GENOMIC DNA]</scope>
    <source>
        <strain evidence="4">YR203</strain>
    </source>
</reference>
<dbReference type="Pfam" id="PF20009">
    <property type="entry name" value="GEVED"/>
    <property type="match status" value="1"/>
</dbReference>
<dbReference type="SUPFAM" id="SSF49265">
    <property type="entry name" value="Fibronectin type III"/>
    <property type="match status" value="1"/>
</dbReference>
<dbReference type="Pfam" id="PF00041">
    <property type="entry name" value="fn3"/>
    <property type="match status" value="1"/>
</dbReference>
<gene>
    <name evidence="3" type="ORF">SAMN02787073_4055</name>
</gene>
<dbReference type="Gene3D" id="2.60.40.10">
    <property type="entry name" value="Immunoglobulins"/>
    <property type="match status" value="1"/>
</dbReference>
<dbReference type="InterPro" id="IPR036116">
    <property type="entry name" value="FN3_sf"/>
</dbReference>
<evidence type="ECO:0000256" key="1">
    <source>
        <dbReference type="ARBA" id="ARBA00022729"/>
    </source>
</evidence>
<organism evidence="3 4">
    <name type="scientific">Chryseobacterium vrystaatense</name>
    <dbReference type="NCBI Taxonomy" id="307480"/>
    <lineage>
        <taxon>Bacteria</taxon>
        <taxon>Pseudomonadati</taxon>
        <taxon>Bacteroidota</taxon>
        <taxon>Flavobacteriia</taxon>
        <taxon>Flavobacteriales</taxon>
        <taxon>Weeksellaceae</taxon>
        <taxon>Chryseobacterium group</taxon>
        <taxon>Chryseobacterium</taxon>
    </lineage>
</organism>
<dbReference type="AlphaFoldDB" id="A0A1M5J1G2"/>
<dbReference type="Pfam" id="PF18962">
    <property type="entry name" value="Por_Secre_tail"/>
    <property type="match status" value="1"/>
</dbReference>
<dbReference type="PROSITE" id="PS50853">
    <property type="entry name" value="FN3"/>
    <property type="match status" value="1"/>
</dbReference>
<name>A0A1M5J1G2_9FLAO</name>
<dbReference type="NCBIfam" id="TIGR04183">
    <property type="entry name" value="Por_Secre_tail"/>
    <property type="match status" value="1"/>
</dbReference>
<evidence type="ECO:0000313" key="4">
    <source>
        <dbReference type="Proteomes" id="UP000184108"/>
    </source>
</evidence>
<evidence type="ECO:0000313" key="3">
    <source>
        <dbReference type="EMBL" id="SHG34424.1"/>
    </source>
</evidence>
<dbReference type="InterPro" id="IPR003961">
    <property type="entry name" value="FN3_dom"/>
</dbReference>
<dbReference type="EMBL" id="FQVE01000005">
    <property type="protein sequence ID" value="SHG34424.1"/>
    <property type="molecule type" value="Genomic_DNA"/>
</dbReference>
<sequence length="372" mass="40748">MNNLNYFSEQNHKPIKMIKNLLFMLVLFSGIAQFQASGRMKNIYAESDFTVPMNLVASNITFTSAHITWDPIPGATGYTVRWRASTSAVWLSMNIPAGTTSADLNDLTPCMGQMVQVIDNASGDTSFPLTFYTHLNYCRSTSMNLGTLYLSNVSIIPSGGLPTMVSASSASNHTDFRMNPPTHIELGIGSLNNVLSVTPTWAGLPGTSYVKAWIDFNANAIFEASEMIVSTMVDSTNPKAFIFNVPSFASITQCGTAMRVIISETEPAGPCEIFTYGEVEDYKVTFVNTNLGVDETSKPKEISIYPNPASEILYISGLSSETDYEIFSVSGQKTGAGRTSENSADIRHLAKGIYFIQLKNKENITRLKFIKK</sequence>
<dbReference type="CDD" id="cd00063">
    <property type="entry name" value="FN3"/>
    <property type="match status" value="1"/>
</dbReference>
<keyword evidence="1" id="KW-0732">Signal</keyword>
<dbReference type="InterPro" id="IPR045474">
    <property type="entry name" value="GEVED"/>
</dbReference>
<proteinExistence type="predicted"/>
<evidence type="ECO:0000259" key="2">
    <source>
        <dbReference type="PROSITE" id="PS50853"/>
    </source>
</evidence>
<dbReference type="InterPro" id="IPR026444">
    <property type="entry name" value="Secre_tail"/>
</dbReference>
<accession>A0A1M5J1G2</accession>
<dbReference type="InterPro" id="IPR013783">
    <property type="entry name" value="Ig-like_fold"/>
</dbReference>
<feature type="domain" description="Fibronectin type-III" evidence="2">
    <location>
        <begin position="51"/>
        <end position="136"/>
    </location>
</feature>
<dbReference type="Proteomes" id="UP000184108">
    <property type="component" value="Unassembled WGS sequence"/>
</dbReference>